<evidence type="ECO:0000313" key="3">
    <source>
        <dbReference type="Proteomes" id="UP000662857"/>
    </source>
</evidence>
<dbReference type="SUPFAM" id="SSF52833">
    <property type="entry name" value="Thioredoxin-like"/>
    <property type="match status" value="1"/>
</dbReference>
<reference evidence="2" key="1">
    <citation type="submission" date="2021-02" db="EMBL/GenBank/DDBJ databases">
        <title>Natrosporangium hydrolyticum gen. nov., sp. nov, a haloalkaliphilic actinobacterium from a soda solonchak soil.</title>
        <authorList>
            <person name="Sorokin D.Y."/>
            <person name="Khijniak T.V."/>
            <person name="Zakharycheva A.P."/>
            <person name="Boueva O.V."/>
            <person name="Ariskina E.V."/>
            <person name="Hahnke R.L."/>
            <person name="Bunk B."/>
            <person name="Sproer C."/>
            <person name="Schumann P."/>
            <person name="Evtushenko L.I."/>
            <person name="Kublanov I.V."/>
        </authorList>
    </citation>
    <scope>NUCLEOTIDE SEQUENCE</scope>
    <source>
        <strain evidence="2">DSM 106523</strain>
    </source>
</reference>
<dbReference type="AlphaFoldDB" id="A0A895Y9L7"/>
<dbReference type="Pfam" id="PF05768">
    <property type="entry name" value="Glrx-like"/>
    <property type="match status" value="1"/>
</dbReference>
<dbReference type="RefSeq" id="WP_239676569.1">
    <property type="nucleotide sequence ID" value="NZ_CP070499.1"/>
</dbReference>
<organism evidence="2 3">
    <name type="scientific">Natronosporangium hydrolyticum</name>
    <dbReference type="NCBI Taxonomy" id="2811111"/>
    <lineage>
        <taxon>Bacteria</taxon>
        <taxon>Bacillati</taxon>
        <taxon>Actinomycetota</taxon>
        <taxon>Actinomycetes</taxon>
        <taxon>Micromonosporales</taxon>
        <taxon>Micromonosporaceae</taxon>
        <taxon>Natronosporangium</taxon>
    </lineage>
</organism>
<gene>
    <name evidence="2" type="ORF">JQS43_23590</name>
</gene>
<proteinExistence type="predicted"/>
<dbReference type="InterPro" id="IPR036249">
    <property type="entry name" value="Thioredoxin-like_sf"/>
</dbReference>
<evidence type="ECO:0000313" key="2">
    <source>
        <dbReference type="EMBL" id="QSB14437.1"/>
    </source>
</evidence>
<feature type="region of interest" description="Disordered" evidence="1">
    <location>
        <begin position="1"/>
        <end position="20"/>
    </location>
</feature>
<dbReference type="InterPro" id="IPR008554">
    <property type="entry name" value="Glutaredoxin-like"/>
</dbReference>
<accession>A0A895Y9L7</accession>
<dbReference type="Proteomes" id="UP000662857">
    <property type="component" value="Chromosome"/>
</dbReference>
<dbReference type="KEGG" id="nhy:JQS43_23590"/>
<evidence type="ECO:0000256" key="1">
    <source>
        <dbReference type="SAM" id="MobiDB-lite"/>
    </source>
</evidence>
<dbReference type="Gene3D" id="3.40.30.10">
    <property type="entry name" value="Glutaredoxin"/>
    <property type="match status" value="1"/>
</dbReference>
<dbReference type="EMBL" id="CP070499">
    <property type="protein sequence ID" value="QSB14437.1"/>
    <property type="molecule type" value="Genomic_DNA"/>
</dbReference>
<keyword evidence="3" id="KW-1185">Reference proteome</keyword>
<name>A0A895Y9L7_9ACTN</name>
<sequence length="100" mass="11133">MTTAFDGPGAGVGHPEESPESVRITLLVRPGCHLCDYAREALGRVAETTGERWHEVSVESDPELEREYGGRVPVVLLDGREHDYFRVDEARLRRDLTGAD</sequence>
<protein>
    <submittedName>
        <fullName evidence="2">Glutaredoxin family protein</fullName>
    </submittedName>
</protein>